<evidence type="ECO:0000313" key="2">
    <source>
        <dbReference type="Proteomes" id="UP001500604"/>
    </source>
</evidence>
<accession>A0ABP8V7X5</accession>
<protein>
    <submittedName>
        <fullName evidence="1">Uncharacterized protein</fullName>
    </submittedName>
</protein>
<dbReference type="RefSeq" id="WP_345197716.1">
    <property type="nucleotide sequence ID" value="NZ_BAABFL010000449.1"/>
</dbReference>
<dbReference type="EMBL" id="BAABFL010000449">
    <property type="protein sequence ID" value="GAA4651355.1"/>
    <property type="molecule type" value="Genomic_DNA"/>
</dbReference>
<reference evidence="2" key="1">
    <citation type="journal article" date="2019" name="Int. J. Syst. Evol. Microbiol.">
        <title>The Global Catalogue of Microorganisms (GCM) 10K type strain sequencing project: providing services to taxonomists for standard genome sequencing and annotation.</title>
        <authorList>
            <consortium name="The Broad Institute Genomics Platform"/>
            <consortium name="The Broad Institute Genome Sequencing Center for Infectious Disease"/>
            <person name="Wu L."/>
            <person name="Ma J."/>
        </authorList>
    </citation>
    <scope>NUCLEOTIDE SEQUENCE [LARGE SCALE GENOMIC DNA]</scope>
    <source>
        <strain evidence="2">JCM 17805</strain>
    </source>
</reference>
<name>A0ABP8V7X5_9GAMM</name>
<evidence type="ECO:0000313" key="1">
    <source>
        <dbReference type="EMBL" id="GAA4651355.1"/>
    </source>
</evidence>
<gene>
    <name evidence="1" type="ORF">GCM10023116_36390</name>
</gene>
<sequence>MAVILQFPGNTPVHSLTINPVNSVPEFVLSANNIHFFRHAGTDGLLTLRGNASQIISELQQRRNELQLHCWNECCREMADDAFVDFLLETLNRLEEIVYYVMDHVDPTDSLELCGVPDFAWVDLLASH</sequence>
<keyword evidence="2" id="KW-1185">Reference proteome</keyword>
<organism evidence="1 2">
    <name type="scientific">Kistimonas scapharcae</name>
    <dbReference type="NCBI Taxonomy" id="1036133"/>
    <lineage>
        <taxon>Bacteria</taxon>
        <taxon>Pseudomonadati</taxon>
        <taxon>Pseudomonadota</taxon>
        <taxon>Gammaproteobacteria</taxon>
        <taxon>Oceanospirillales</taxon>
        <taxon>Endozoicomonadaceae</taxon>
        <taxon>Kistimonas</taxon>
    </lineage>
</organism>
<dbReference type="Proteomes" id="UP001500604">
    <property type="component" value="Unassembled WGS sequence"/>
</dbReference>
<proteinExistence type="predicted"/>
<comment type="caution">
    <text evidence="1">The sequence shown here is derived from an EMBL/GenBank/DDBJ whole genome shotgun (WGS) entry which is preliminary data.</text>
</comment>